<dbReference type="CDD" id="cd00801">
    <property type="entry name" value="INT_P4_C"/>
    <property type="match status" value="1"/>
</dbReference>
<keyword evidence="2" id="KW-0229">DNA integration</keyword>
<organism evidence="6 7">
    <name type="scientific">Sandarakinorhabdus glacialis</name>
    <dbReference type="NCBI Taxonomy" id="1614636"/>
    <lineage>
        <taxon>Bacteria</taxon>
        <taxon>Pseudomonadati</taxon>
        <taxon>Pseudomonadota</taxon>
        <taxon>Alphaproteobacteria</taxon>
        <taxon>Sphingomonadales</taxon>
        <taxon>Sphingosinicellaceae</taxon>
        <taxon>Sandarakinorhabdus</taxon>
    </lineage>
</organism>
<dbReference type="InterPro" id="IPR025166">
    <property type="entry name" value="Integrase_DNA_bind_dom"/>
</dbReference>
<evidence type="ECO:0000256" key="1">
    <source>
        <dbReference type="ARBA" id="ARBA00008857"/>
    </source>
</evidence>
<dbReference type="GO" id="GO:0003677">
    <property type="term" value="F:DNA binding"/>
    <property type="evidence" value="ECO:0007669"/>
    <property type="project" value="UniProtKB-KW"/>
</dbReference>
<dbReference type="AlphaFoldDB" id="A0A916ZN41"/>
<dbReference type="EMBL" id="BMJM01000003">
    <property type="protein sequence ID" value="GGE05607.1"/>
    <property type="molecule type" value="Genomic_DNA"/>
</dbReference>
<dbReference type="InterPro" id="IPR010998">
    <property type="entry name" value="Integrase_recombinase_N"/>
</dbReference>
<dbReference type="Gene3D" id="1.10.150.130">
    <property type="match status" value="1"/>
</dbReference>
<evidence type="ECO:0000313" key="7">
    <source>
        <dbReference type="Proteomes" id="UP000635071"/>
    </source>
</evidence>
<dbReference type="GO" id="GO:0006310">
    <property type="term" value="P:DNA recombination"/>
    <property type="evidence" value="ECO:0007669"/>
    <property type="project" value="UniProtKB-KW"/>
</dbReference>
<dbReference type="InterPro" id="IPR011010">
    <property type="entry name" value="DNA_brk_join_enz"/>
</dbReference>
<dbReference type="InterPro" id="IPR013762">
    <property type="entry name" value="Integrase-like_cat_sf"/>
</dbReference>
<feature type="domain" description="Tyr recombinase" evidence="5">
    <location>
        <begin position="200"/>
        <end position="374"/>
    </location>
</feature>
<reference evidence="6" key="2">
    <citation type="submission" date="2020-09" db="EMBL/GenBank/DDBJ databases">
        <authorList>
            <person name="Sun Q."/>
            <person name="Zhou Y."/>
        </authorList>
    </citation>
    <scope>NUCLEOTIDE SEQUENCE</scope>
    <source>
        <strain evidence="6">CGMCC 1.15519</strain>
    </source>
</reference>
<dbReference type="PANTHER" id="PTHR30629">
    <property type="entry name" value="PROPHAGE INTEGRASE"/>
    <property type="match status" value="1"/>
</dbReference>
<keyword evidence="3" id="KW-0238">DNA-binding</keyword>
<protein>
    <submittedName>
        <fullName evidence="6">Integrase</fullName>
    </submittedName>
</protein>
<dbReference type="RefSeq" id="WP_188761843.1">
    <property type="nucleotide sequence ID" value="NZ_BMJM01000003.1"/>
</dbReference>
<evidence type="ECO:0000259" key="5">
    <source>
        <dbReference type="PROSITE" id="PS51898"/>
    </source>
</evidence>
<dbReference type="InterPro" id="IPR050808">
    <property type="entry name" value="Phage_Integrase"/>
</dbReference>
<gene>
    <name evidence="6" type="primary">int</name>
    <name evidence="6" type="ORF">GCM10011529_09990</name>
</gene>
<dbReference type="Gene3D" id="1.10.443.10">
    <property type="entry name" value="Intergrase catalytic core"/>
    <property type="match status" value="1"/>
</dbReference>
<sequence length="394" mass="43106">MSNSILQAIAIPKLRKVPGRHADGGGLYLEVGESGSASWLVRMQKAGKRRDFGLGSLDKLSLADARKARDVVRGQFEAGLDPVAERKKADGVPTFRVAAATVHKAQKRAWSEGKHSTQWIRTLETYAYPVIGDLPVNKIDRREILDVLLPIWIDKNETARRVRQRIGAVLDWAYVKGHRESEAPLRALSKGLPRVTAERGHFEAMPFADVAPFIARLRDGESIGRLALETMILTAARGGEVRGAVWDELDLDAGLWSIPAERMKRNKPHVIPLSPAAVAVFKRALALRTDDAALVFPGLKSGKPLSDATMGKVLRVMGETAKPHGFRSSFKDWCGEVAGFPNELSEAALAHAIGNKSDAAYRRGTLLDRRRVMMNAWADYCDGGRGVALKVVAA</sequence>
<dbReference type="Proteomes" id="UP000635071">
    <property type="component" value="Unassembled WGS sequence"/>
</dbReference>
<comment type="caution">
    <text evidence="6">The sequence shown here is derived from an EMBL/GenBank/DDBJ whole genome shotgun (WGS) entry which is preliminary data.</text>
</comment>
<reference evidence="6" key="1">
    <citation type="journal article" date="2014" name="Int. J. Syst. Evol. Microbiol.">
        <title>Complete genome sequence of Corynebacterium casei LMG S-19264T (=DSM 44701T), isolated from a smear-ripened cheese.</title>
        <authorList>
            <consortium name="US DOE Joint Genome Institute (JGI-PGF)"/>
            <person name="Walter F."/>
            <person name="Albersmeier A."/>
            <person name="Kalinowski J."/>
            <person name="Ruckert C."/>
        </authorList>
    </citation>
    <scope>NUCLEOTIDE SEQUENCE</scope>
    <source>
        <strain evidence="6">CGMCC 1.15519</strain>
    </source>
</reference>
<dbReference type="InterPro" id="IPR038488">
    <property type="entry name" value="Integrase_DNA-bd_sf"/>
</dbReference>
<dbReference type="PROSITE" id="PS51898">
    <property type="entry name" value="TYR_RECOMBINASE"/>
    <property type="match status" value="1"/>
</dbReference>
<dbReference type="Pfam" id="PF00589">
    <property type="entry name" value="Phage_integrase"/>
    <property type="match status" value="1"/>
</dbReference>
<dbReference type="PANTHER" id="PTHR30629:SF2">
    <property type="entry name" value="PROPHAGE INTEGRASE INTS-RELATED"/>
    <property type="match status" value="1"/>
</dbReference>
<keyword evidence="7" id="KW-1185">Reference proteome</keyword>
<dbReference type="InterPro" id="IPR002104">
    <property type="entry name" value="Integrase_catalytic"/>
</dbReference>
<evidence type="ECO:0000313" key="6">
    <source>
        <dbReference type="EMBL" id="GGE05607.1"/>
    </source>
</evidence>
<dbReference type="InterPro" id="IPR053876">
    <property type="entry name" value="Phage_int_M"/>
</dbReference>
<accession>A0A916ZN41</accession>
<evidence type="ECO:0000256" key="4">
    <source>
        <dbReference type="ARBA" id="ARBA00023172"/>
    </source>
</evidence>
<dbReference type="Pfam" id="PF13356">
    <property type="entry name" value="Arm-DNA-bind_3"/>
    <property type="match status" value="1"/>
</dbReference>
<dbReference type="Pfam" id="PF22022">
    <property type="entry name" value="Phage_int_M"/>
    <property type="match status" value="1"/>
</dbReference>
<proteinExistence type="inferred from homology"/>
<dbReference type="GO" id="GO:0015074">
    <property type="term" value="P:DNA integration"/>
    <property type="evidence" value="ECO:0007669"/>
    <property type="project" value="UniProtKB-KW"/>
</dbReference>
<comment type="similarity">
    <text evidence="1">Belongs to the 'phage' integrase family.</text>
</comment>
<evidence type="ECO:0000256" key="2">
    <source>
        <dbReference type="ARBA" id="ARBA00022908"/>
    </source>
</evidence>
<dbReference type="SUPFAM" id="SSF56349">
    <property type="entry name" value="DNA breaking-rejoining enzymes"/>
    <property type="match status" value="1"/>
</dbReference>
<name>A0A916ZN41_9SPHN</name>
<keyword evidence="4" id="KW-0233">DNA recombination</keyword>
<evidence type="ECO:0000256" key="3">
    <source>
        <dbReference type="ARBA" id="ARBA00023125"/>
    </source>
</evidence>
<dbReference type="Gene3D" id="3.30.160.390">
    <property type="entry name" value="Integrase, DNA-binding domain"/>
    <property type="match status" value="1"/>
</dbReference>